<evidence type="ECO:0000313" key="1">
    <source>
        <dbReference type="EMBL" id="OAX31111.1"/>
    </source>
</evidence>
<dbReference type="InParanoid" id="A0A1B7MET6"/>
<dbReference type="Proteomes" id="UP000092154">
    <property type="component" value="Unassembled WGS sequence"/>
</dbReference>
<dbReference type="AlphaFoldDB" id="A0A1B7MET6"/>
<keyword evidence="2" id="KW-1185">Reference proteome</keyword>
<protein>
    <recommendedName>
        <fullName evidence="3">N-acetyltransferase domain-containing protein</fullName>
    </recommendedName>
</protein>
<dbReference type="EMBL" id="KV449593">
    <property type="protein sequence ID" value="OAX31111.1"/>
    <property type="molecule type" value="Genomic_DNA"/>
</dbReference>
<dbReference type="OrthoDB" id="2019666at2759"/>
<sequence length="231" mass="25231">MSLLKDRTTPTPPSKVTISFTATSGSDITDDLLKTCTNLFNANYGIWGSSAATISKYTRLGQEQVKMSDSRLRPQCLSLPEKTVLVTCSWTDGTMGTQLIGHAFATVWDYSPSNANHTSDFIGWVTQLIVDKFFRKRYIATQLLQTLKSHSLFVSVVSVGLVSSESHPTACNPLYVINDHAEGILASSSISYLKAAELRGNLFQADCDSGAVSSVFTSFYVDHVEPLEALE</sequence>
<gene>
    <name evidence="1" type="ORF">K503DRAFT_750862</name>
</gene>
<proteinExistence type="predicted"/>
<organism evidence="1 2">
    <name type="scientific">Rhizopogon vinicolor AM-OR11-026</name>
    <dbReference type="NCBI Taxonomy" id="1314800"/>
    <lineage>
        <taxon>Eukaryota</taxon>
        <taxon>Fungi</taxon>
        <taxon>Dikarya</taxon>
        <taxon>Basidiomycota</taxon>
        <taxon>Agaricomycotina</taxon>
        <taxon>Agaricomycetes</taxon>
        <taxon>Agaricomycetidae</taxon>
        <taxon>Boletales</taxon>
        <taxon>Suillineae</taxon>
        <taxon>Rhizopogonaceae</taxon>
        <taxon>Rhizopogon</taxon>
    </lineage>
</organism>
<evidence type="ECO:0008006" key="3">
    <source>
        <dbReference type="Google" id="ProtNLM"/>
    </source>
</evidence>
<reference evidence="1 2" key="1">
    <citation type="submission" date="2016-06" db="EMBL/GenBank/DDBJ databases">
        <title>Comparative genomics of the ectomycorrhizal sister species Rhizopogon vinicolor and Rhizopogon vesiculosus (Basidiomycota: Boletales) reveals a divergence of the mating type B locus.</title>
        <authorList>
            <consortium name="DOE Joint Genome Institute"/>
            <person name="Mujic A.B."/>
            <person name="Kuo A."/>
            <person name="Tritt A."/>
            <person name="Lipzen A."/>
            <person name="Chen C."/>
            <person name="Johnson J."/>
            <person name="Sharma A."/>
            <person name="Barry K."/>
            <person name="Grigoriev I.V."/>
            <person name="Spatafora J.W."/>
        </authorList>
    </citation>
    <scope>NUCLEOTIDE SEQUENCE [LARGE SCALE GENOMIC DNA]</scope>
    <source>
        <strain evidence="1 2">AM-OR11-026</strain>
    </source>
</reference>
<accession>A0A1B7MET6</accession>
<evidence type="ECO:0000313" key="2">
    <source>
        <dbReference type="Proteomes" id="UP000092154"/>
    </source>
</evidence>
<name>A0A1B7MET6_9AGAM</name>
<dbReference type="STRING" id="1314800.A0A1B7MET6"/>